<keyword evidence="2" id="KW-1185">Reference proteome</keyword>
<gene>
    <name evidence="1" type="ORF">D3H65_29725</name>
</gene>
<evidence type="ECO:0000313" key="1">
    <source>
        <dbReference type="EMBL" id="AXY77917.1"/>
    </source>
</evidence>
<dbReference type="AlphaFoldDB" id="A0A3B7MVG2"/>
<evidence type="ECO:0000313" key="2">
    <source>
        <dbReference type="Proteomes" id="UP000263900"/>
    </source>
</evidence>
<dbReference type="KEGG" id="pseg:D3H65_29725"/>
<sequence length="236" mass="27612">MITSSDPDYLDTKLVKQGAKRMDPVLQQLADWITEQFNTPVLNIYYDKIEPDKQRPRLRIIFEFGEEVARFKDPTGNFDAGKQSLIAAQFKQIQAAEPAMHRGFFNWLLKTRPPVRFDTAHVVVVFTAFEPVAREAVNRAISNEALKHLKEALAMESLWIILREFSTSTVFFYTDQQLEQSATDGTRDLITQKYRSLLKSHDEFDYITPTTCILLWDSKENLDKNYKGNWFWYSRR</sequence>
<accession>A0A3B7MVG2</accession>
<proteinExistence type="predicted"/>
<dbReference type="OrthoDB" id="345849at2"/>
<dbReference type="RefSeq" id="WP_119053790.1">
    <property type="nucleotide sequence ID" value="NZ_CP032157.1"/>
</dbReference>
<organism evidence="1 2">
    <name type="scientific">Paraflavitalea soli</name>
    <dbReference type="NCBI Taxonomy" id="2315862"/>
    <lineage>
        <taxon>Bacteria</taxon>
        <taxon>Pseudomonadati</taxon>
        <taxon>Bacteroidota</taxon>
        <taxon>Chitinophagia</taxon>
        <taxon>Chitinophagales</taxon>
        <taxon>Chitinophagaceae</taxon>
        <taxon>Paraflavitalea</taxon>
    </lineage>
</organism>
<dbReference type="Proteomes" id="UP000263900">
    <property type="component" value="Chromosome"/>
</dbReference>
<reference evidence="1 2" key="1">
    <citation type="submission" date="2018-09" db="EMBL/GenBank/DDBJ databases">
        <title>Genome sequencing of strain 6GH32-13.</title>
        <authorList>
            <person name="Weon H.-Y."/>
            <person name="Heo J."/>
            <person name="Kwon S.-W."/>
        </authorList>
    </citation>
    <scope>NUCLEOTIDE SEQUENCE [LARGE SCALE GENOMIC DNA]</scope>
    <source>
        <strain evidence="1 2">5GH32-13</strain>
    </source>
</reference>
<name>A0A3B7MVG2_9BACT</name>
<protein>
    <submittedName>
        <fullName evidence="1">Uncharacterized protein</fullName>
    </submittedName>
</protein>
<dbReference type="EMBL" id="CP032157">
    <property type="protein sequence ID" value="AXY77917.1"/>
    <property type="molecule type" value="Genomic_DNA"/>
</dbReference>